<evidence type="ECO:0000313" key="7">
    <source>
        <dbReference type="Proteomes" id="UP000192042"/>
    </source>
</evidence>
<dbReference type="CDD" id="cd16433">
    <property type="entry name" value="CheB"/>
    <property type="match status" value="1"/>
</dbReference>
<evidence type="ECO:0000256" key="2">
    <source>
        <dbReference type="ARBA" id="ARBA00039140"/>
    </source>
</evidence>
<feature type="domain" description="CheB-type methylesterase" evidence="5">
    <location>
        <begin position="5"/>
        <end position="184"/>
    </location>
</feature>
<dbReference type="PROSITE" id="PS50122">
    <property type="entry name" value="CHEB"/>
    <property type="match status" value="1"/>
</dbReference>
<dbReference type="GO" id="GO:0000156">
    <property type="term" value="F:phosphorelay response regulator activity"/>
    <property type="evidence" value="ECO:0007669"/>
    <property type="project" value="InterPro"/>
</dbReference>
<dbReference type="Gene3D" id="3.40.50.180">
    <property type="entry name" value="Methylesterase CheB, C-terminal domain"/>
    <property type="match status" value="1"/>
</dbReference>
<reference evidence="6 7" key="1">
    <citation type="submission" date="2017-03" db="EMBL/GenBank/DDBJ databases">
        <authorList>
            <person name="Afonso C.L."/>
            <person name="Miller P.J."/>
            <person name="Scott M.A."/>
            <person name="Spackman E."/>
            <person name="Goraichik I."/>
            <person name="Dimitrov K.M."/>
            <person name="Suarez D.L."/>
            <person name="Swayne D.E."/>
        </authorList>
    </citation>
    <scope>NUCLEOTIDE SEQUENCE [LARGE SCALE GENOMIC DNA]</scope>
    <source>
        <strain evidence="6">Genome sequencing of Nitrospira japonica strain NJ11</strain>
    </source>
</reference>
<keyword evidence="1 4" id="KW-0378">Hydrolase</keyword>
<accession>A0A1W1I539</accession>
<dbReference type="InterPro" id="IPR035909">
    <property type="entry name" value="CheB_C"/>
</dbReference>
<dbReference type="EC" id="3.1.1.61" evidence="2"/>
<evidence type="ECO:0000256" key="3">
    <source>
        <dbReference type="ARBA" id="ARBA00048267"/>
    </source>
</evidence>
<protein>
    <recommendedName>
        <fullName evidence="2">protein-glutamate methylesterase</fullName>
        <ecNumber evidence="2">3.1.1.61</ecNumber>
    </recommendedName>
</protein>
<dbReference type="PANTHER" id="PTHR42872">
    <property type="entry name" value="PROTEIN-GLUTAMATE METHYLESTERASE/PROTEIN-GLUTAMINE GLUTAMINASE"/>
    <property type="match status" value="1"/>
</dbReference>
<feature type="active site" evidence="4">
    <location>
        <position position="44"/>
    </location>
</feature>
<keyword evidence="4" id="KW-0145">Chemotaxis</keyword>
<dbReference type="PANTHER" id="PTHR42872:SF6">
    <property type="entry name" value="PROTEIN-GLUTAMATE METHYLESTERASE_PROTEIN-GLUTAMINE GLUTAMINASE"/>
    <property type="match status" value="1"/>
</dbReference>
<dbReference type="Proteomes" id="UP000192042">
    <property type="component" value="Chromosome I"/>
</dbReference>
<sequence>MTDQASSRRNVIVIGASLGGVNALQYLCANLPSDLPATVGVVIHRSPWWVSNIPAIYGRTPGGIRVQEAQAHDVLKEGVVYFAPADHHMQFGKGVIQLTRGPKLHFTRPAADALFISAAKTFGDRVIGVVLTGGGADGAHGLIAIKASGGVSVVQDPKEAVDPSMPVNGIRMDSVDHVTPLAELPKLLWCLTTEVAEKRL</sequence>
<dbReference type="STRING" id="1325564.NSJP_1940"/>
<dbReference type="EMBL" id="LT828648">
    <property type="protein sequence ID" value="SLM48112.1"/>
    <property type="molecule type" value="Genomic_DNA"/>
</dbReference>
<keyword evidence="7" id="KW-1185">Reference proteome</keyword>
<comment type="catalytic activity">
    <reaction evidence="3">
        <text>[protein]-L-glutamate 5-O-methyl ester + H2O = L-glutamyl-[protein] + methanol + H(+)</text>
        <dbReference type="Rhea" id="RHEA:23236"/>
        <dbReference type="Rhea" id="RHEA-COMP:10208"/>
        <dbReference type="Rhea" id="RHEA-COMP:10311"/>
        <dbReference type="ChEBI" id="CHEBI:15377"/>
        <dbReference type="ChEBI" id="CHEBI:15378"/>
        <dbReference type="ChEBI" id="CHEBI:17790"/>
        <dbReference type="ChEBI" id="CHEBI:29973"/>
        <dbReference type="ChEBI" id="CHEBI:82795"/>
        <dbReference type="EC" id="3.1.1.61"/>
    </reaction>
</comment>
<dbReference type="OrthoDB" id="9793421at2"/>
<evidence type="ECO:0000256" key="4">
    <source>
        <dbReference type="PROSITE-ProRule" id="PRU00050"/>
    </source>
</evidence>
<dbReference type="SUPFAM" id="SSF52738">
    <property type="entry name" value="Methylesterase CheB, C-terminal domain"/>
    <property type="match status" value="1"/>
</dbReference>
<feature type="active site" evidence="4">
    <location>
        <position position="137"/>
    </location>
</feature>
<evidence type="ECO:0000313" key="6">
    <source>
        <dbReference type="EMBL" id="SLM48112.1"/>
    </source>
</evidence>
<gene>
    <name evidence="6" type="ORF">NSJP_1940</name>
</gene>
<organism evidence="6 7">
    <name type="scientific">Nitrospira japonica</name>
    <dbReference type="NCBI Taxonomy" id="1325564"/>
    <lineage>
        <taxon>Bacteria</taxon>
        <taxon>Pseudomonadati</taxon>
        <taxon>Nitrospirota</taxon>
        <taxon>Nitrospiria</taxon>
        <taxon>Nitrospirales</taxon>
        <taxon>Nitrospiraceae</taxon>
        <taxon>Nitrospira</taxon>
    </lineage>
</organism>
<evidence type="ECO:0000256" key="1">
    <source>
        <dbReference type="ARBA" id="ARBA00022801"/>
    </source>
</evidence>
<feature type="active site" evidence="4">
    <location>
        <position position="17"/>
    </location>
</feature>
<dbReference type="GO" id="GO:0006935">
    <property type="term" value="P:chemotaxis"/>
    <property type="evidence" value="ECO:0007669"/>
    <property type="project" value="UniProtKB-UniRule"/>
</dbReference>
<dbReference type="Pfam" id="PF01339">
    <property type="entry name" value="CheB_methylest"/>
    <property type="match status" value="1"/>
</dbReference>
<evidence type="ECO:0000259" key="5">
    <source>
        <dbReference type="PROSITE" id="PS50122"/>
    </source>
</evidence>
<dbReference type="GO" id="GO:0005737">
    <property type="term" value="C:cytoplasm"/>
    <property type="evidence" value="ECO:0007669"/>
    <property type="project" value="InterPro"/>
</dbReference>
<dbReference type="InterPro" id="IPR000673">
    <property type="entry name" value="Sig_transdc_resp-reg_Me-estase"/>
</dbReference>
<dbReference type="KEGG" id="nja:NSJP_1940"/>
<dbReference type="AlphaFoldDB" id="A0A1W1I539"/>
<proteinExistence type="predicted"/>
<dbReference type="RefSeq" id="WP_080886543.1">
    <property type="nucleotide sequence ID" value="NZ_LT828648.1"/>
</dbReference>
<dbReference type="GO" id="GO:0008984">
    <property type="term" value="F:protein-glutamate methylesterase activity"/>
    <property type="evidence" value="ECO:0007669"/>
    <property type="project" value="UniProtKB-EC"/>
</dbReference>
<name>A0A1W1I539_9BACT</name>